<dbReference type="AlphaFoldDB" id="F7XYJ9"/>
<dbReference type="HOGENOM" id="CLU_1610043_0_0_4"/>
<name>F7XYJ9_TREPP</name>
<evidence type="ECO:0000313" key="2">
    <source>
        <dbReference type="Proteomes" id="UP000000505"/>
    </source>
</evidence>
<dbReference type="KEGG" id="tpn:TPPCIT_120"/>
<reference evidence="1 2" key="2">
    <citation type="journal article" date="2011" name="Curr. Biol.">
        <title>An interdependent metabolic patchwork in the nested symbiosis of mealybugs.</title>
        <authorList>
            <person name="McCutcheon J.P."/>
            <person name="von Dohlen C.D."/>
        </authorList>
    </citation>
    <scope>NUCLEOTIDE SEQUENCE [LARGE SCALE GENOMIC DNA]</scope>
    <source>
        <strain evidence="1 2">PCIT</strain>
    </source>
</reference>
<reference key="1">
    <citation type="submission" date="2010-09" db="EMBL/GenBank/DDBJ databases">
        <title>An interdependent metabolic patchwork in the nested three-way symbiosis of mealybugs.</title>
        <authorList>
            <person name="McCutcheon J.P."/>
            <person name="von Dohlen C.D."/>
        </authorList>
    </citation>
    <scope>NUCLEOTIDE SEQUENCE</scope>
    <source>
        <strain>PCIT</strain>
    </source>
</reference>
<organism evidence="1 2">
    <name type="scientific">Tremblaya princeps (strain PCIT)</name>
    <dbReference type="NCBI Taxonomy" id="891398"/>
    <lineage>
        <taxon>Bacteria</taxon>
        <taxon>Pseudomonadati</taxon>
        <taxon>Pseudomonadota</taxon>
        <taxon>Betaproteobacteria</taxon>
        <taxon>Candidatus Tremblayella</taxon>
    </lineage>
</organism>
<proteinExistence type="predicted"/>
<dbReference type="Proteomes" id="UP000000505">
    <property type="component" value="Chromosome"/>
</dbReference>
<dbReference type="EMBL" id="CP002244">
    <property type="protein sequence ID" value="AEI75175.1"/>
    <property type="molecule type" value="Genomic_DNA"/>
</dbReference>
<sequence>MSGKAMRLSRRADWAPQLERIVRLAHSPHGSGAMCSTSLNTDRLRTPMLMLPPASMELAGTPRKSLTLGRYKCMSLSVSSCILRLLNVTFSPTVSPRLTLKLDMDLDERVGMGRWPAIEASASDMPRTLGARPLSRPIPILRVAFHSLGTSIADGPRRRGATLAA</sequence>
<evidence type="ECO:0000313" key="1">
    <source>
        <dbReference type="EMBL" id="AEI75175.1"/>
    </source>
</evidence>
<accession>F7XYJ9</accession>
<protein>
    <submittedName>
        <fullName evidence="1">Uncharacterized protein</fullName>
    </submittedName>
</protein>
<gene>
    <name evidence="1" type="ordered locus">TPPCIT_120</name>
</gene>